<dbReference type="InterPro" id="IPR010982">
    <property type="entry name" value="Lambda_DNA-bd_dom_sf"/>
</dbReference>
<feature type="domain" description="HTH cro/C1-type" evidence="2">
    <location>
        <begin position="8"/>
        <end position="62"/>
    </location>
</feature>
<evidence type="ECO:0000313" key="3">
    <source>
        <dbReference type="EMBL" id="NVO32933.1"/>
    </source>
</evidence>
<dbReference type="Pfam" id="PF01381">
    <property type="entry name" value="HTH_3"/>
    <property type="match status" value="1"/>
</dbReference>
<dbReference type="Gene3D" id="1.10.260.40">
    <property type="entry name" value="lambda repressor-like DNA-binding domains"/>
    <property type="match status" value="1"/>
</dbReference>
<gene>
    <name evidence="3" type="ORF">HW554_17090</name>
</gene>
<dbReference type="RefSeq" id="WP_176909788.1">
    <property type="nucleotide sequence ID" value="NZ_JABKAU010000041.1"/>
</dbReference>
<accession>A0A7Y7PRY1</accession>
<feature type="region of interest" description="Disordered" evidence="1">
    <location>
        <begin position="72"/>
        <end position="98"/>
    </location>
</feature>
<evidence type="ECO:0000256" key="1">
    <source>
        <dbReference type="SAM" id="MobiDB-lite"/>
    </source>
</evidence>
<feature type="compositionally biased region" description="Pro residues" evidence="1">
    <location>
        <begin position="80"/>
        <end position="92"/>
    </location>
</feature>
<dbReference type="PROSITE" id="PS50943">
    <property type="entry name" value="HTH_CROC1"/>
    <property type="match status" value="1"/>
</dbReference>
<proteinExistence type="predicted"/>
<evidence type="ECO:0000313" key="4">
    <source>
        <dbReference type="Proteomes" id="UP000565521"/>
    </source>
</evidence>
<organism evidence="3 4">
    <name type="scientific">Hymenobacter lapidiphilus</name>
    <dbReference type="NCBI Taxonomy" id="2608003"/>
    <lineage>
        <taxon>Bacteria</taxon>
        <taxon>Pseudomonadati</taxon>
        <taxon>Bacteroidota</taxon>
        <taxon>Cytophagia</taxon>
        <taxon>Cytophagales</taxon>
        <taxon>Hymenobacteraceae</taxon>
        <taxon>Hymenobacter</taxon>
    </lineage>
</organism>
<dbReference type="SUPFAM" id="SSF47413">
    <property type="entry name" value="lambda repressor-like DNA-binding domains"/>
    <property type="match status" value="1"/>
</dbReference>
<protein>
    <submittedName>
        <fullName evidence="3">Helix-turn-helix transcriptional regulator</fullName>
    </submittedName>
</protein>
<keyword evidence="4" id="KW-1185">Reference proteome</keyword>
<sequence length="186" mass="19917">MDTIGSRIAAFREARQLKQVDVFRATGIKQQTLSSVESGTEPKSGIVAALLAAYPDLSPDWLLTGSGPMLRDGRALSPTAAPPTSPASPARPAPLQTQPGQVDFVNKYITRLENDLAAAAERELYYQARLQELLGKPSGNLSYAAEPTEVHTMAAAPIGPRFDRCVLRAMYADVVAGQVTPLRQAV</sequence>
<dbReference type="InterPro" id="IPR001387">
    <property type="entry name" value="Cro/C1-type_HTH"/>
</dbReference>
<dbReference type="SMART" id="SM00530">
    <property type="entry name" value="HTH_XRE"/>
    <property type="match status" value="1"/>
</dbReference>
<comment type="caution">
    <text evidence="3">The sequence shown here is derived from an EMBL/GenBank/DDBJ whole genome shotgun (WGS) entry which is preliminary data.</text>
</comment>
<dbReference type="EMBL" id="JABKAU010000041">
    <property type="protein sequence ID" value="NVO32933.1"/>
    <property type="molecule type" value="Genomic_DNA"/>
</dbReference>
<dbReference type="Proteomes" id="UP000565521">
    <property type="component" value="Unassembled WGS sequence"/>
</dbReference>
<dbReference type="AlphaFoldDB" id="A0A7Y7PRY1"/>
<evidence type="ECO:0000259" key="2">
    <source>
        <dbReference type="PROSITE" id="PS50943"/>
    </source>
</evidence>
<reference evidence="3 4" key="1">
    <citation type="submission" date="2020-05" db="EMBL/GenBank/DDBJ databases">
        <title>Hymenobacter terrestris sp. nov. and Hymenobacter lapidiphilus sp. nov., isolated from regoliths in Antarctica.</title>
        <authorList>
            <person name="Sedlacek I."/>
            <person name="Pantucek R."/>
            <person name="Zeman M."/>
            <person name="Holochova P."/>
            <person name="Kralova S."/>
            <person name="Stankova E."/>
            <person name="Sedo O."/>
            <person name="Micenkova L."/>
            <person name="Svec P."/>
            <person name="Gupta V."/>
            <person name="Sood U."/>
            <person name="Korpole U.S."/>
            <person name="Lal R."/>
        </authorList>
    </citation>
    <scope>NUCLEOTIDE SEQUENCE [LARGE SCALE GENOMIC DNA]</scope>
    <source>
        <strain evidence="3 4">P5342</strain>
    </source>
</reference>
<dbReference type="GO" id="GO:0003677">
    <property type="term" value="F:DNA binding"/>
    <property type="evidence" value="ECO:0007669"/>
    <property type="project" value="InterPro"/>
</dbReference>
<dbReference type="CDD" id="cd00093">
    <property type="entry name" value="HTH_XRE"/>
    <property type="match status" value="1"/>
</dbReference>
<name>A0A7Y7PRY1_9BACT</name>